<dbReference type="PANTHER" id="PTHR47163:SF2">
    <property type="entry name" value="SI:DKEY-17M8.2"/>
    <property type="match status" value="1"/>
</dbReference>
<gene>
    <name evidence="2" type="ORF">BSTOLATCC_MIC44261</name>
</gene>
<comment type="caution">
    <text evidence="2">The sequence shown here is derived from an EMBL/GenBank/DDBJ whole genome shotgun (WGS) entry which is preliminary data.</text>
</comment>
<dbReference type="AlphaFoldDB" id="A0AAU9JPV0"/>
<dbReference type="InterPro" id="IPR053164">
    <property type="entry name" value="IS1016-like_transposase"/>
</dbReference>
<evidence type="ECO:0000313" key="3">
    <source>
        <dbReference type="Proteomes" id="UP001162131"/>
    </source>
</evidence>
<protein>
    <recommendedName>
        <fullName evidence="1">ISXO2-like transposase domain-containing protein</fullName>
    </recommendedName>
</protein>
<accession>A0AAU9JPV0</accession>
<name>A0AAU9JPV0_9CILI</name>
<dbReference type="SMART" id="SM01126">
    <property type="entry name" value="DDE_Tnp_IS1595"/>
    <property type="match status" value="1"/>
</dbReference>
<evidence type="ECO:0000313" key="2">
    <source>
        <dbReference type="EMBL" id="CAG9327631.1"/>
    </source>
</evidence>
<evidence type="ECO:0000259" key="1">
    <source>
        <dbReference type="SMART" id="SM01126"/>
    </source>
</evidence>
<dbReference type="Pfam" id="PF12762">
    <property type="entry name" value="DDE_Tnp_IS1595"/>
    <property type="match status" value="1"/>
</dbReference>
<dbReference type="PANTHER" id="PTHR47163">
    <property type="entry name" value="DDE_TNP_IS1595 DOMAIN-CONTAINING PROTEIN"/>
    <property type="match status" value="1"/>
</dbReference>
<proteinExistence type="predicted"/>
<feature type="domain" description="ISXO2-like transposase" evidence="1">
    <location>
        <begin position="219"/>
        <end position="360"/>
    </location>
</feature>
<dbReference type="Proteomes" id="UP001162131">
    <property type="component" value="Unassembled WGS sequence"/>
</dbReference>
<organism evidence="2 3">
    <name type="scientific">Blepharisma stoltei</name>
    <dbReference type="NCBI Taxonomy" id="1481888"/>
    <lineage>
        <taxon>Eukaryota</taxon>
        <taxon>Sar</taxon>
        <taxon>Alveolata</taxon>
        <taxon>Ciliophora</taxon>
        <taxon>Postciliodesmatophora</taxon>
        <taxon>Heterotrichea</taxon>
        <taxon>Heterotrichida</taxon>
        <taxon>Blepharismidae</taxon>
        <taxon>Blepharisma</taxon>
    </lineage>
</organism>
<keyword evidence="3" id="KW-1185">Reference proteome</keyword>
<reference evidence="2" key="1">
    <citation type="submission" date="2021-09" db="EMBL/GenBank/DDBJ databases">
        <authorList>
            <consortium name="AG Swart"/>
            <person name="Singh M."/>
            <person name="Singh A."/>
            <person name="Seah K."/>
            <person name="Emmerich C."/>
        </authorList>
    </citation>
    <scope>NUCLEOTIDE SEQUENCE</scope>
    <source>
        <strain evidence="2">ATCC30299</strain>
    </source>
</reference>
<sequence>MSEFLDICPTHRENWLTCGPCLETASAVWSFEQDNHKLQKDLRHLKSLTFNLEEKLKNLELAFSDMPKNSLLPESKLPLSYVKKHSLKDYLLDMQVPTNFFTIIRDQQLSISFLLQTGAIPTEKKCECGNDMVLAHDDMRNEYIFICDCSKQKSLIQGSIWEGTRLSQDKILMYIFLWAMNLGDKEITQLIDINKIDAMCIDAKLRKIISEHFIRTLPKFKGIVEIDESCFRNSSKVLSFGQSAPEKWVFGLYERESKRVYMEVVAKRTTAYLLPIIQSHCEIGTTIISDQWAAYNKLPELGFPHFTVDHSRFFVNPHSREIHTQHIEISWCWAKYDIKRKYRKMSCLQEYLNVFCWKRQFKNNKNKIGEIGDIMKALLELISSYQKNLGMEKLEKDDEAMSASN</sequence>
<dbReference type="NCBIfam" id="NF033547">
    <property type="entry name" value="transpos_IS1595"/>
    <property type="match status" value="1"/>
</dbReference>
<dbReference type="InterPro" id="IPR024445">
    <property type="entry name" value="Tnp_ISXO2-like"/>
</dbReference>
<dbReference type="EMBL" id="CAJZBQ010000044">
    <property type="protein sequence ID" value="CAG9327631.1"/>
    <property type="molecule type" value="Genomic_DNA"/>
</dbReference>